<sequence>MRRLPGPMLRRRAARQPTGMPYPGCSEYHPTCSYADLDLRARAVAARLGVLLPPGSRVMLAYPPGTDLAGALYGCLYAGMTAVPFVPLGPAGADPSGGAVAVKHAAERTNVHAVLTGGDSLKSLGLDRRRTPVVEADGRRVGGDPLWRLAESWQPVGVLRTADAYQRYVPDGTLDGRLEPPIRHGDLGVVLAELAHAARLGTSQESVGWIAAVHGIEEAVWRILLPVHC</sequence>
<dbReference type="PANTHER" id="PTHR22754:SF32">
    <property type="entry name" value="DISCO-INTERACTING PROTEIN 2"/>
    <property type="match status" value="1"/>
</dbReference>
<dbReference type="Gene3D" id="3.40.50.12780">
    <property type="entry name" value="N-terminal domain of ligase-like"/>
    <property type="match status" value="1"/>
</dbReference>
<proteinExistence type="inferred from homology"/>
<keyword evidence="5" id="KW-1185">Reference proteome</keyword>
<evidence type="ECO:0000313" key="5">
    <source>
        <dbReference type="Proteomes" id="UP000305778"/>
    </source>
</evidence>
<organism evidence="4 5">
    <name type="scientific">Actinacidiphila oryziradicis</name>
    <dbReference type="NCBI Taxonomy" id="2571141"/>
    <lineage>
        <taxon>Bacteria</taxon>
        <taxon>Bacillati</taxon>
        <taxon>Actinomycetota</taxon>
        <taxon>Actinomycetes</taxon>
        <taxon>Kitasatosporales</taxon>
        <taxon>Streptomycetaceae</taxon>
        <taxon>Actinacidiphila</taxon>
    </lineage>
</organism>
<evidence type="ECO:0000259" key="3">
    <source>
        <dbReference type="Pfam" id="PF00501"/>
    </source>
</evidence>
<keyword evidence="4" id="KW-0436">Ligase</keyword>
<gene>
    <name evidence="4" type="ORF">FCI23_19685</name>
</gene>
<dbReference type="SUPFAM" id="SSF56801">
    <property type="entry name" value="Acetyl-CoA synthetase-like"/>
    <property type="match status" value="1"/>
</dbReference>
<feature type="domain" description="AMP-dependent synthetase/ligase" evidence="3">
    <location>
        <begin position="11"/>
        <end position="119"/>
    </location>
</feature>
<dbReference type="Pfam" id="PF00501">
    <property type="entry name" value="AMP-binding"/>
    <property type="match status" value="1"/>
</dbReference>
<dbReference type="GO" id="GO:0006633">
    <property type="term" value="P:fatty acid biosynthetic process"/>
    <property type="evidence" value="ECO:0007669"/>
    <property type="project" value="TreeGrafter"/>
</dbReference>
<dbReference type="GO" id="GO:0016874">
    <property type="term" value="F:ligase activity"/>
    <property type="evidence" value="ECO:0007669"/>
    <property type="project" value="UniProtKB-KW"/>
</dbReference>
<dbReference type="OrthoDB" id="4079985at2"/>
<dbReference type="InterPro" id="IPR000873">
    <property type="entry name" value="AMP-dep_synth/lig_dom"/>
</dbReference>
<protein>
    <submittedName>
        <fullName evidence="4">Fatty acyl-AMP ligase</fullName>
    </submittedName>
</protein>
<comment type="similarity">
    <text evidence="1">Belongs to the ATP-dependent AMP-binding enzyme family.</text>
</comment>
<dbReference type="Proteomes" id="UP000305778">
    <property type="component" value="Unassembled WGS sequence"/>
</dbReference>
<accession>A0A4U0SLQ9</accession>
<feature type="compositionally biased region" description="Basic residues" evidence="2">
    <location>
        <begin position="1"/>
        <end position="14"/>
    </location>
</feature>
<dbReference type="GO" id="GO:0005886">
    <property type="term" value="C:plasma membrane"/>
    <property type="evidence" value="ECO:0007669"/>
    <property type="project" value="TreeGrafter"/>
</dbReference>
<evidence type="ECO:0000256" key="2">
    <source>
        <dbReference type="SAM" id="MobiDB-lite"/>
    </source>
</evidence>
<dbReference type="GO" id="GO:0070566">
    <property type="term" value="F:adenylyltransferase activity"/>
    <property type="evidence" value="ECO:0007669"/>
    <property type="project" value="TreeGrafter"/>
</dbReference>
<comment type="caution">
    <text evidence="4">The sequence shown here is derived from an EMBL/GenBank/DDBJ whole genome shotgun (WGS) entry which is preliminary data.</text>
</comment>
<evidence type="ECO:0000313" key="4">
    <source>
        <dbReference type="EMBL" id="TKA09988.1"/>
    </source>
</evidence>
<dbReference type="EMBL" id="SUMC01000018">
    <property type="protein sequence ID" value="TKA09988.1"/>
    <property type="molecule type" value="Genomic_DNA"/>
</dbReference>
<feature type="region of interest" description="Disordered" evidence="2">
    <location>
        <begin position="1"/>
        <end position="22"/>
    </location>
</feature>
<dbReference type="InterPro" id="IPR042099">
    <property type="entry name" value="ANL_N_sf"/>
</dbReference>
<reference evidence="4 5" key="1">
    <citation type="submission" date="2019-04" db="EMBL/GenBank/DDBJ databases">
        <title>Streptomyces oryziradicis sp. nov., a novel actinomycete isolated from rhizosphere soil of rice (Oryza sativa L.).</title>
        <authorList>
            <person name="Li C."/>
        </authorList>
    </citation>
    <scope>NUCLEOTIDE SEQUENCE [LARGE SCALE GENOMIC DNA]</scope>
    <source>
        <strain evidence="4 5">NEAU-C40</strain>
    </source>
</reference>
<dbReference type="PANTHER" id="PTHR22754">
    <property type="entry name" value="DISCO-INTERACTING PROTEIN 2 DIP2 -RELATED"/>
    <property type="match status" value="1"/>
</dbReference>
<dbReference type="AlphaFoldDB" id="A0A4U0SLQ9"/>
<name>A0A4U0SLQ9_9ACTN</name>
<evidence type="ECO:0000256" key="1">
    <source>
        <dbReference type="ARBA" id="ARBA00006432"/>
    </source>
</evidence>